<proteinExistence type="predicted"/>
<dbReference type="RefSeq" id="WP_381443881.1">
    <property type="nucleotide sequence ID" value="NZ_JBHSNP010000011.1"/>
</dbReference>
<evidence type="ECO:0000256" key="1">
    <source>
        <dbReference type="SAM" id="MobiDB-lite"/>
    </source>
</evidence>
<evidence type="ECO:0000313" key="3">
    <source>
        <dbReference type="Proteomes" id="UP001596071"/>
    </source>
</evidence>
<sequence length="94" mass="11159">MEKDFTDDKNRREKEEPEFKNDYVENSMRNESSQHQQPPAGINESYESDKEPNGIDPETIFEKGYTFQETPEEIRSQRMNRFGKEPNSINPENK</sequence>
<organism evidence="2 3">
    <name type="scientific">Sporosarcina koreensis</name>
    <dbReference type="NCBI Taxonomy" id="334735"/>
    <lineage>
        <taxon>Bacteria</taxon>
        <taxon>Bacillati</taxon>
        <taxon>Bacillota</taxon>
        <taxon>Bacilli</taxon>
        <taxon>Bacillales</taxon>
        <taxon>Caryophanaceae</taxon>
        <taxon>Sporosarcina</taxon>
    </lineage>
</organism>
<accession>A0ABW0TY60</accession>
<evidence type="ECO:0000313" key="2">
    <source>
        <dbReference type="EMBL" id="MFC5603430.1"/>
    </source>
</evidence>
<dbReference type="Proteomes" id="UP001596071">
    <property type="component" value="Unassembled WGS sequence"/>
</dbReference>
<feature type="compositionally biased region" description="Polar residues" evidence="1">
    <location>
        <begin position="27"/>
        <end position="37"/>
    </location>
</feature>
<keyword evidence="3" id="KW-1185">Reference proteome</keyword>
<feature type="region of interest" description="Disordered" evidence="1">
    <location>
        <begin position="1"/>
        <end position="94"/>
    </location>
</feature>
<feature type="compositionally biased region" description="Basic and acidic residues" evidence="1">
    <location>
        <begin position="1"/>
        <end position="23"/>
    </location>
</feature>
<comment type="caution">
    <text evidence="2">The sequence shown here is derived from an EMBL/GenBank/DDBJ whole genome shotgun (WGS) entry which is preliminary data.</text>
</comment>
<name>A0ABW0TY60_9BACL</name>
<reference evidence="3" key="1">
    <citation type="journal article" date="2019" name="Int. J. Syst. Evol. Microbiol.">
        <title>The Global Catalogue of Microorganisms (GCM) 10K type strain sequencing project: providing services to taxonomists for standard genome sequencing and annotation.</title>
        <authorList>
            <consortium name="The Broad Institute Genomics Platform"/>
            <consortium name="The Broad Institute Genome Sequencing Center for Infectious Disease"/>
            <person name="Wu L."/>
            <person name="Ma J."/>
        </authorList>
    </citation>
    <scope>NUCLEOTIDE SEQUENCE [LARGE SCALE GENOMIC DNA]</scope>
    <source>
        <strain evidence="3">KACC 11299</strain>
    </source>
</reference>
<protein>
    <submittedName>
        <fullName evidence="2">Uncharacterized protein</fullName>
    </submittedName>
</protein>
<dbReference type="EMBL" id="JBHSNP010000011">
    <property type="protein sequence ID" value="MFC5603430.1"/>
    <property type="molecule type" value="Genomic_DNA"/>
</dbReference>
<gene>
    <name evidence="2" type="ORF">ACFPTP_09345</name>
</gene>